<keyword evidence="3" id="KW-0547">Nucleotide-binding</keyword>
<accession>A0A829ZAH8</accession>
<dbReference type="AlphaFoldDB" id="A0A829ZAH8"/>
<dbReference type="PANTHER" id="PTHR43335:SF4">
    <property type="entry name" value="ABC TRANSPORTER, ATP-BINDING PROTEIN"/>
    <property type="match status" value="1"/>
</dbReference>
<dbReference type="InterPro" id="IPR027417">
    <property type="entry name" value="P-loop_NTPase"/>
</dbReference>
<organism evidence="6 7">
    <name type="scientific">Thomasclavelia cocleata</name>
    <dbReference type="NCBI Taxonomy" id="69824"/>
    <lineage>
        <taxon>Bacteria</taxon>
        <taxon>Bacillati</taxon>
        <taxon>Bacillota</taxon>
        <taxon>Erysipelotrichia</taxon>
        <taxon>Erysipelotrichales</taxon>
        <taxon>Coprobacillaceae</taxon>
        <taxon>Thomasclavelia</taxon>
    </lineage>
</organism>
<dbReference type="InterPro" id="IPR003593">
    <property type="entry name" value="AAA+_ATPase"/>
</dbReference>
<dbReference type="PROSITE" id="PS50893">
    <property type="entry name" value="ABC_TRANSPORTER_2"/>
    <property type="match status" value="1"/>
</dbReference>
<evidence type="ECO:0000313" key="7">
    <source>
        <dbReference type="Proteomes" id="UP000490821"/>
    </source>
</evidence>
<keyword evidence="2" id="KW-0813">Transport</keyword>
<evidence type="ECO:0000256" key="1">
    <source>
        <dbReference type="ARBA" id="ARBA00005417"/>
    </source>
</evidence>
<gene>
    <name evidence="6" type="primary">yxlF_4</name>
    <name evidence="6" type="ORF">IMSAGC017_01015</name>
</gene>
<dbReference type="InterPro" id="IPR003439">
    <property type="entry name" value="ABC_transporter-like_ATP-bd"/>
</dbReference>
<reference evidence="6 7" key="1">
    <citation type="journal article" date="2020" name="Microbiome">
        <title>Single-cell genomics of uncultured bacteria reveals dietary fiber responders in the mouse gut microbiota.</title>
        <authorList>
            <person name="Chijiiwa R."/>
            <person name="Hosokawa M."/>
            <person name="Kogawa M."/>
            <person name="Nishikawa Y."/>
            <person name="Ide K."/>
            <person name="Sakanashi C."/>
            <person name="Takahashi K."/>
            <person name="Takeyama H."/>
        </authorList>
    </citation>
    <scope>NUCLEOTIDE SEQUENCE [LARGE SCALE GENOMIC DNA]</scope>
    <source>
        <strain evidence="6">IMSAGC_017</strain>
    </source>
</reference>
<keyword evidence="6" id="KW-0378">Hydrolase</keyword>
<evidence type="ECO:0000259" key="5">
    <source>
        <dbReference type="PROSITE" id="PS50893"/>
    </source>
</evidence>
<evidence type="ECO:0000256" key="2">
    <source>
        <dbReference type="ARBA" id="ARBA00022448"/>
    </source>
</evidence>
<dbReference type="Pfam" id="PF00005">
    <property type="entry name" value="ABC_tran"/>
    <property type="match status" value="1"/>
</dbReference>
<dbReference type="Gene3D" id="3.40.50.300">
    <property type="entry name" value="P-loop containing nucleotide triphosphate hydrolases"/>
    <property type="match status" value="1"/>
</dbReference>
<dbReference type="Proteomes" id="UP000490821">
    <property type="component" value="Unassembled WGS sequence"/>
</dbReference>
<keyword evidence="4 6" id="KW-0067">ATP-binding</keyword>
<evidence type="ECO:0000256" key="3">
    <source>
        <dbReference type="ARBA" id="ARBA00022741"/>
    </source>
</evidence>
<name>A0A829ZAH8_9FIRM</name>
<dbReference type="EMBL" id="BLMI01000115">
    <property type="protein sequence ID" value="GFI40975.1"/>
    <property type="molecule type" value="Genomic_DNA"/>
</dbReference>
<comment type="caution">
    <text evidence="6">The sequence shown here is derived from an EMBL/GenBank/DDBJ whole genome shotgun (WGS) entry which is preliminary data.</text>
</comment>
<evidence type="ECO:0000313" key="6">
    <source>
        <dbReference type="EMBL" id="GFI40975.1"/>
    </source>
</evidence>
<protein>
    <submittedName>
        <fullName evidence="6">Putative ABC transporter ATP-binding protein YxlF</fullName>
        <ecNumber evidence="6">3.6.3.-</ecNumber>
    </submittedName>
</protein>
<sequence length="311" mass="35240">MEKIIKVEQMNKFFGSFKAIDDLSFELEGGKIYGIIGPNGAGKSTTMSLLMGLIFPSSDSGSIKGYPLGSNEAKKLMGYSPEFPNFYSDMSCLEYLVYMGQLSNLDFDTAVKRALELLDEFGLLEHKLKKVAKFSTGMKKKVGLIQAMLHEPEVLLLDEPTANLDPTSRSEIIQTLKKLVSQRKMTVLISSHVLSELEMIIDHVVMINKGHVVLNQPIEVVQQGFNQEKVLVSTKQNGLLKKYLDINGYNYNLEKNVFRITTKDKTVCKRDLIKFIYENDVELDLFKEEVITLEKLYQQVVEDNENESVVM</sequence>
<dbReference type="PANTHER" id="PTHR43335">
    <property type="entry name" value="ABC TRANSPORTER, ATP-BINDING PROTEIN"/>
    <property type="match status" value="1"/>
</dbReference>
<dbReference type="SUPFAM" id="SSF52540">
    <property type="entry name" value="P-loop containing nucleoside triphosphate hydrolases"/>
    <property type="match status" value="1"/>
</dbReference>
<proteinExistence type="inferred from homology"/>
<dbReference type="RefSeq" id="WP_172472371.1">
    <property type="nucleotide sequence ID" value="NZ_BLMI01000115.1"/>
</dbReference>
<comment type="similarity">
    <text evidence="1">Belongs to the ABC transporter superfamily.</text>
</comment>
<dbReference type="CDD" id="cd03230">
    <property type="entry name" value="ABC_DR_subfamily_A"/>
    <property type="match status" value="1"/>
</dbReference>
<dbReference type="GO" id="GO:0005524">
    <property type="term" value="F:ATP binding"/>
    <property type="evidence" value="ECO:0007669"/>
    <property type="project" value="UniProtKB-KW"/>
</dbReference>
<dbReference type="EC" id="3.6.3.-" evidence="6"/>
<evidence type="ECO:0000256" key="4">
    <source>
        <dbReference type="ARBA" id="ARBA00022840"/>
    </source>
</evidence>
<feature type="domain" description="ABC transporter" evidence="5">
    <location>
        <begin position="5"/>
        <end position="234"/>
    </location>
</feature>
<dbReference type="SMART" id="SM00382">
    <property type="entry name" value="AAA"/>
    <property type="match status" value="1"/>
</dbReference>
<dbReference type="GO" id="GO:0016887">
    <property type="term" value="F:ATP hydrolysis activity"/>
    <property type="evidence" value="ECO:0007669"/>
    <property type="project" value="InterPro"/>
</dbReference>